<dbReference type="GO" id="GO:0016491">
    <property type="term" value="F:oxidoreductase activity"/>
    <property type="evidence" value="ECO:0007669"/>
    <property type="project" value="InterPro"/>
</dbReference>
<sequence>MTPTLTIDVCFDLICPWCLIGKRNLNTALEEFRASRPDIQLRIVWRGLPLLPATPPAGEPYQEFYLRRLGSPAAVAARRAQVREAGQLAGVDFAFDDITVLPNTLAAHALVELVARNGDEAQTEQLIEALFQAYFMDARDIGDLAVLLDIAGECGLTISLQQLVSASSTAKSANGAVNVSGVPYYVFNDRFALSGAHPPATLREAIQRSVNELVS</sequence>
<evidence type="ECO:0000259" key="1">
    <source>
        <dbReference type="Pfam" id="PF01323"/>
    </source>
</evidence>
<dbReference type="EMBL" id="LODL01000005">
    <property type="protein sequence ID" value="KXB32360.1"/>
    <property type="molecule type" value="Genomic_DNA"/>
</dbReference>
<dbReference type="STRING" id="281362.AT959_01305"/>
<dbReference type="Pfam" id="PF01323">
    <property type="entry name" value="DSBA"/>
    <property type="match status" value="1"/>
</dbReference>
<dbReference type="SUPFAM" id="SSF52833">
    <property type="entry name" value="Thioredoxin-like"/>
    <property type="match status" value="1"/>
</dbReference>
<dbReference type="AlphaFoldDB" id="A0A133XN43"/>
<evidence type="ECO:0000313" key="2">
    <source>
        <dbReference type="EMBL" id="KXB32360.1"/>
    </source>
</evidence>
<reference evidence="2 3" key="1">
    <citation type="submission" date="2015-12" db="EMBL/GenBank/DDBJ databases">
        <title>Nitrous oxide reduction kinetics distinguish bacteria harboring typical versus atypical NosZ.</title>
        <authorList>
            <person name="Yoon S."/>
            <person name="Nissen S."/>
            <person name="Park D."/>
            <person name="Sanford R.A."/>
            <person name="Loeffler F.E."/>
        </authorList>
    </citation>
    <scope>NUCLEOTIDE SEQUENCE [LARGE SCALE GENOMIC DNA]</scope>
    <source>
        <strain evidence="2 3">ATCC BAA-841</strain>
    </source>
</reference>
<accession>A0A133XN43</accession>
<evidence type="ECO:0000313" key="3">
    <source>
        <dbReference type="Proteomes" id="UP000070186"/>
    </source>
</evidence>
<dbReference type="InterPro" id="IPR001853">
    <property type="entry name" value="DSBA-like_thioredoxin_dom"/>
</dbReference>
<dbReference type="PANTHER" id="PTHR13887">
    <property type="entry name" value="GLUTATHIONE S-TRANSFERASE KAPPA"/>
    <property type="match status" value="1"/>
</dbReference>
<protein>
    <recommendedName>
        <fullName evidence="1">DSBA-like thioredoxin domain-containing protein</fullName>
    </recommendedName>
</protein>
<gene>
    <name evidence="2" type="ORF">AT959_01305</name>
</gene>
<proteinExistence type="predicted"/>
<comment type="caution">
    <text evidence="2">The sequence shown here is derived from an EMBL/GenBank/DDBJ whole genome shotgun (WGS) entry which is preliminary data.</text>
</comment>
<feature type="domain" description="DSBA-like thioredoxin" evidence="1">
    <location>
        <begin position="6"/>
        <end position="207"/>
    </location>
</feature>
<dbReference type="PANTHER" id="PTHR13887:SF41">
    <property type="entry name" value="THIOREDOXIN SUPERFAMILY PROTEIN"/>
    <property type="match status" value="1"/>
</dbReference>
<name>A0A133XN43_9RHOO</name>
<dbReference type="Gene3D" id="3.40.30.10">
    <property type="entry name" value="Glutaredoxin"/>
    <property type="match status" value="1"/>
</dbReference>
<organism evidence="2 3">
    <name type="scientific">Dechloromonas denitrificans</name>
    <dbReference type="NCBI Taxonomy" id="281362"/>
    <lineage>
        <taxon>Bacteria</taxon>
        <taxon>Pseudomonadati</taxon>
        <taxon>Pseudomonadota</taxon>
        <taxon>Betaproteobacteria</taxon>
        <taxon>Rhodocyclales</taxon>
        <taxon>Azonexaceae</taxon>
        <taxon>Dechloromonas</taxon>
    </lineage>
</organism>
<dbReference type="InterPro" id="IPR036249">
    <property type="entry name" value="Thioredoxin-like_sf"/>
</dbReference>
<keyword evidence="3" id="KW-1185">Reference proteome</keyword>
<dbReference type="RefSeq" id="WP_066879763.1">
    <property type="nucleotide sequence ID" value="NZ_LODL01000005.1"/>
</dbReference>
<dbReference type="Proteomes" id="UP000070186">
    <property type="component" value="Unassembled WGS sequence"/>
</dbReference>
<dbReference type="CDD" id="cd03024">
    <property type="entry name" value="DsbA_FrnE"/>
    <property type="match status" value="1"/>
</dbReference>